<dbReference type="GO" id="GO:0006506">
    <property type="term" value="P:GPI anchor biosynthetic process"/>
    <property type="evidence" value="ECO:0007669"/>
    <property type="project" value="UniProtKB-KW"/>
</dbReference>
<comment type="similarity">
    <text evidence="7">Belongs to the PGAP3 family.</text>
</comment>
<keyword evidence="4 7" id="KW-0732">Signal</keyword>
<feature type="transmembrane region" description="Helical" evidence="7">
    <location>
        <begin position="145"/>
        <end position="164"/>
    </location>
</feature>
<comment type="caution">
    <text evidence="8">The sequence shown here is derived from an EMBL/GenBank/DDBJ whole genome shotgun (WGS) entry which is preliminary data.</text>
</comment>
<protein>
    <recommendedName>
        <fullName evidence="7">Post-GPI attachment to proteins factor 3</fullName>
    </recommendedName>
</protein>
<accession>A0A9P4PY09</accession>
<evidence type="ECO:0000256" key="6">
    <source>
        <dbReference type="ARBA" id="ARBA00023136"/>
    </source>
</evidence>
<comment type="subcellular location">
    <subcellularLocation>
        <location evidence="1">Endomembrane system</location>
        <topology evidence="1">Multi-pass membrane protein</topology>
    </subcellularLocation>
    <subcellularLocation>
        <location evidence="7">Endoplasmic reticulum membrane</location>
        <topology evidence="7">Multi-pass membrane protein</topology>
    </subcellularLocation>
</comment>
<name>A0A9P4PY09_9PEZI</name>
<evidence type="ECO:0000256" key="5">
    <source>
        <dbReference type="ARBA" id="ARBA00022989"/>
    </source>
</evidence>
<evidence type="ECO:0000256" key="7">
    <source>
        <dbReference type="RuleBase" id="RU365066"/>
    </source>
</evidence>
<dbReference type="InterPro" id="IPR007217">
    <property type="entry name" value="Per1-like"/>
</dbReference>
<reference evidence="8" key="1">
    <citation type="journal article" date="2020" name="Stud. Mycol.">
        <title>101 Dothideomycetes genomes: a test case for predicting lifestyles and emergence of pathogens.</title>
        <authorList>
            <person name="Haridas S."/>
            <person name="Albert R."/>
            <person name="Binder M."/>
            <person name="Bloem J."/>
            <person name="Labutti K."/>
            <person name="Salamov A."/>
            <person name="Andreopoulos B."/>
            <person name="Baker S."/>
            <person name="Barry K."/>
            <person name="Bills G."/>
            <person name="Bluhm B."/>
            <person name="Cannon C."/>
            <person name="Castanera R."/>
            <person name="Culley D."/>
            <person name="Daum C."/>
            <person name="Ezra D."/>
            <person name="Gonzalez J."/>
            <person name="Henrissat B."/>
            <person name="Kuo A."/>
            <person name="Liang C."/>
            <person name="Lipzen A."/>
            <person name="Lutzoni F."/>
            <person name="Magnuson J."/>
            <person name="Mondo S."/>
            <person name="Nolan M."/>
            <person name="Ohm R."/>
            <person name="Pangilinan J."/>
            <person name="Park H.-J."/>
            <person name="Ramirez L."/>
            <person name="Alfaro M."/>
            <person name="Sun H."/>
            <person name="Tritt A."/>
            <person name="Yoshinaga Y."/>
            <person name="Zwiers L.-H."/>
            <person name="Turgeon B."/>
            <person name="Goodwin S."/>
            <person name="Spatafora J."/>
            <person name="Crous P."/>
            <person name="Grigoriev I."/>
        </authorList>
    </citation>
    <scope>NUCLEOTIDE SEQUENCE</scope>
    <source>
        <strain evidence="8">CBS 116435</strain>
    </source>
</reference>
<keyword evidence="9" id="KW-1185">Reference proteome</keyword>
<dbReference type="Proteomes" id="UP000799441">
    <property type="component" value="Unassembled WGS sequence"/>
</dbReference>
<keyword evidence="3 7" id="KW-0812">Transmembrane</keyword>
<organism evidence="8 9">
    <name type="scientific">Polychaeton citri CBS 116435</name>
    <dbReference type="NCBI Taxonomy" id="1314669"/>
    <lineage>
        <taxon>Eukaryota</taxon>
        <taxon>Fungi</taxon>
        <taxon>Dikarya</taxon>
        <taxon>Ascomycota</taxon>
        <taxon>Pezizomycotina</taxon>
        <taxon>Dothideomycetes</taxon>
        <taxon>Dothideomycetidae</taxon>
        <taxon>Capnodiales</taxon>
        <taxon>Capnodiaceae</taxon>
        <taxon>Polychaeton</taxon>
    </lineage>
</organism>
<dbReference type="EMBL" id="MU003927">
    <property type="protein sequence ID" value="KAF2715910.1"/>
    <property type="molecule type" value="Genomic_DNA"/>
</dbReference>
<proteinExistence type="inferred from homology"/>
<evidence type="ECO:0000256" key="4">
    <source>
        <dbReference type="ARBA" id="ARBA00022729"/>
    </source>
</evidence>
<dbReference type="PANTHER" id="PTHR13148:SF0">
    <property type="entry name" value="POST-GPI ATTACHMENT TO PROTEINS FACTOR 3"/>
    <property type="match status" value="1"/>
</dbReference>
<gene>
    <name evidence="8" type="ORF">K431DRAFT_258573</name>
</gene>
<dbReference type="PANTHER" id="PTHR13148">
    <property type="entry name" value="PER1-RELATED"/>
    <property type="match status" value="1"/>
</dbReference>
<dbReference type="Pfam" id="PF04080">
    <property type="entry name" value="Per1"/>
    <property type="match status" value="1"/>
</dbReference>
<feature type="transmembrane region" description="Helical" evidence="7">
    <location>
        <begin position="269"/>
        <end position="289"/>
    </location>
</feature>
<keyword evidence="6 7" id="KW-0472">Membrane</keyword>
<keyword evidence="5 7" id="KW-1133">Transmembrane helix</keyword>
<evidence type="ECO:0000256" key="1">
    <source>
        <dbReference type="ARBA" id="ARBA00004127"/>
    </source>
</evidence>
<feature type="signal peptide" evidence="7">
    <location>
        <begin position="1"/>
        <end position="27"/>
    </location>
</feature>
<dbReference type="OrthoDB" id="419770at2759"/>
<dbReference type="AlphaFoldDB" id="A0A9P4PY09"/>
<evidence type="ECO:0000256" key="2">
    <source>
        <dbReference type="ARBA" id="ARBA00022502"/>
    </source>
</evidence>
<feature type="transmembrane region" description="Helical" evidence="7">
    <location>
        <begin position="213"/>
        <end position="234"/>
    </location>
</feature>
<feature type="transmembrane region" description="Helical" evidence="7">
    <location>
        <begin position="240"/>
        <end position="257"/>
    </location>
</feature>
<comment type="caution">
    <text evidence="7">Lacks conserved residue(s) required for the propagation of feature annotation.</text>
</comment>
<sequence>MTYNRSRNLRVLAAIVIASFLVQQTDASLGDHLPEFRACVADCVSANCGKDGSLYIPLQRRLLFWTCPAECDYACQHITTQQRLSRDPPYLAPIVQYHGKWPFYRFMGMQEPASVLFSLLNYLAHDYGMSKLRQEIPASYPLRKYYLGYGYVGLAAWIFSMIFHTRDFNLTEKLDYFGAGAFVMYGLYYTPIRIFRLDQASSLGGHARQIVRYWGMLCLGLYLMHVGFLTFVRFDYTYNMAANVVIGIISNILWTYFSITRYIKIGRLWAAWPGLIVAWIILAMSFELFDFPPWKGMVDAHALWHLGTVLPTLWWYKFLLKDAKEDMQKERLKV</sequence>
<evidence type="ECO:0000313" key="8">
    <source>
        <dbReference type="EMBL" id="KAF2715910.1"/>
    </source>
</evidence>
<keyword evidence="2 7" id="KW-0337">GPI-anchor biosynthesis</keyword>
<evidence type="ECO:0000256" key="3">
    <source>
        <dbReference type="ARBA" id="ARBA00022692"/>
    </source>
</evidence>
<dbReference type="GO" id="GO:0016788">
    <property type="term" value="F:hydrolase activity, acting on ester bonds"/>
    <property type="evidence" value="ECO:0007669"/>
    <property type="project" value="TreeGrafter"/>
</dbReference>
<feature type="chain" id="PRO_5040541126" description="Post-GPI attachment to proteins factor 3" evidence="7">
    <location>
        <begin position="28"/>
        <end position="334"/>
    </location>
</feature>
<evidence type="ECO:0000313" key="9">
    <source>
        <dbReference type="Proteomes" id="UP000799441"/>
    </source>
</evidence>
<feature type="transmembrane region" description="Helical" evidence="7">
    <location>
        <begin position="176"/>
        <end position="192"/>
    </location>
</feature>
<feature type="transmembrane region" description="Helical" evidence="7">
    <location>
        <begin position="301"/>
        <end position="320"/>
    </location>
</feature>
<comment type="function">
    <text evidence="7">Involved in the lipid remodeling steps of GPI-anchor maturation.</text>
</comment>
<keyword evidence="7" id="KW-0256">Endoplasmic reticulum</keyword>
<dbReference type="GO" id="GO:0005789">
    <property type="term" value="C:endoplasmic reticulum membrane"/>
    <property type="evidence" value="ECO:0007669"/>
    <property type="project" value="UniProtKB-SubCell"/>
</dbReference>